<feature type="region of interest" description="Disordered" evidence="1">
    <location>
        <begin position="1"/>
        <end position="55"/>
    </location>
</feature>
<evidence type="ECO:0000313" key="3">
    <source>
        <dbReference type="EMBL" id="KAL0331063.1"/>
    </source>
</evidence>
<keyword evidence="2" id="KW-0812">Transmembrane</keyword>
<name>A0AAW2MJL8_9LAMI</name>
<organism evidence="3">
    <name type="scientific">Sesamum angustifolium</name>
    <dbReference type="NCBI Taxonomy" id="2727405"/>
    <lineage>
        <taxon>Eukaryota</taxon>
        <taxon>Viridiplantae</taxon>
        <taxon>Streptophyta</taxon>
        <taxon>Embryophyta</taxon>
        <taxon>Tracheophyta</taxon>
        <taxon>Spermatophyta</taxon>
        <taxon>Magnoliopsida</taxon>
        <taxon>eudicotyledons</taxon>
        <taxon>Gunneridae</taxon>
        <taxon>Pentapetalae</taxon>
        <taxon>asterids</taxon>
        <taxon>lamiids</taxon>
        <taxon>Lamiales</taxon>
        <taxon>Pedaliaceae</taxon>
        <taxon>Sesamum</taxon>
    </lineage>
</organism>
<keyword evidence="2" id="KW-0472">Membrane</keyword>
<dbReference type="AlphaFoldDB" id="A0AAW2MJL8"/>
<evidence type="ECO:0000256" key="2">
    <source>
        <dbReference type="SAM" id="Phobius"/>
    </source>
</evidence>
<comment type="caution">
    <text evidence="3">The sequence shown here is derived from an EMBL/GenBank/DDBJ whole genome shotgun (WGS) entry which is preliminary data.</text>
</comment>
<reference evidence="3" key="2">
    <citation type="journal article" date="2024" name="Plant">
        <title>Genomic evolution and insights into agronomic trait innovations of Sesamum species.</title>
        <authorList>
            <person name="Miao H."/>
            <person name="Wang L."/>
            <person name="Qu L."/>
            <person name="Liu H."/>
            <person name="Sun Y."/>
            <person name="Le M."/>
            <person name="Wang Q."/>
            <person name="Wei S."/>
            <person name="Zheng Y."/>
            <person name="Lin W."/>
            <person name="Duan Y."/>
            <person name="Cao H."/>
            <person name="Xiong S."/>
            <person name="Wang X."/>
            <person name="Wei L."/>
            <person name="Li C."/>
            <person name="Ma Q."/>
            <person name="Ju M."/>
            <person name="Zhao R."/>
            <person name="Li G."/>
            <person name="Mu C."/>
            <person name="Tian Q."/>
            <person name="Mei H."/>
            <person name="Zhang T."/>
            <person name="Gao T."/>
            <person name="Zhang H."/>
        </authorList>
    </citation>
    <scope>NUCLEOTIDE SEQUENCE</scope>
    <source>
        <strain evidence="3">G01</strain>
    </source>
</reference>
<keyword evidence="2" id="KW-1133">Transmembrane helix</keyword>
<feature type="transmembrane region" description="Helical" evidence="2">
    <location>
        <begin position="176"/>
        <end position="194"/>
    </location>
</feature>
<gene>
    <name evidence="3" type="ORF">Sangu_1651800</name>
</gene>
<evidence type="ECO:0000256" key="1">
    <source>
        <dbReference type="SAM" id="MobiDB-lite"/>
    </source>
</evidence>
<reference evidence="3" key="1">
    <citation type="submission" date="2020-06" db="EMBL/GenBank/DDBJ databases">
        <authorList>
            <person name="Li T."/>
            <person name="Hu X."/>
            <person name="Zhang T."/>
            <person name="Song X."/>
            <person name="Zhang H."/>
            <person name="Dai N."/>
            <person name="Sheng W."/>
            <person name="Hou X."/>
            <person name="Wei L."/>
        </authorList>
    </citation>
    <scope>NUCLEOTIDE SEQUENCE</scope>
    <source>
        <strain evidence="3">G01</strain>
        <tissue evidence="3">Leaf</tissue>
    </source>
</reference>
<sequence length="227" mass="24197">MAAPGPHRSPLCLTPPRLESRVPRPRLPTRSCTASRGRLIASAGRPGKRASRESVPVRRAVQRECPPKRCAPYPATGVSIPRDSRLTAVPNRVLTLAVVLWYPMSVVSCQTRSRFVRGVAQPLAEIGLRASLRCALFPPCQNLINLPGGGPLAPGSVSHCGGDGAPGGGRAGRLFILYKICVFFAGFLLFAFFFCVQPPPCSPHAVAGVVFPFSWCLSGRISCGVVL</sequence>
<accession>A0AAW2MJL8</accession>
<protein>
    <submittedName>
        <fullName evidence="3">Uncharacterized protein</fullName>
    </submittedName>
</protein>
<proteinExistence type="predicted"/>
<dbReference type="EMBL" id="JACGWK010000010">
    <property type="protein sequence ID" value="KAL0331063.1"/>
    <property type="molecule type" value="Genomic_DNA"/>
</dbReference>